<gene>
    <name evidence="2" type="ORF">EVAR_3491_1</name>
</gene>
<evidence type="ECO:0000313" key="2">
    <source>
        <dbReference type="EMBL" id="GBP05187.1"/>
    </source>
</evidence>
<keyword evidence="1" id="KW-1133">Transmembrane helix</keyword>
<dbReference type="AlphaFoldDB" id="A0A4C1SV18"/>
<dbReference type="EMBL" id="BGZK01000016">
    <property type="protein sequence ID" value="GBP05187.1"/>
    <property type="molecule type" value="Genomic_DNA"/>
</dbReference>
<reference evidence="2 3" key="1">
    <citation type="journal article" date="2019" name="Commun. Biol.">
        <title>The bagworm genome reveals a unique fibroin gene that provides high tensile strength.</title>
        <authorList>
            <person name="Kono N."/>
            <person name="Nakamura H."/>
            <person name="Ohtoshi R."/>
            <person name="Tomita M."/>
            <person name="Numata K."/>
            <person name="Arakawa K."/>
        </authorList>
    </citation>
    <scope>NUCLEOTIDE SEQUENCE [LARGE SCALE GENOMIC DNA]</scope>
</reference>
<feature type="transmembrane region" description="Helical" evidence="1">
    <location>
        <begin position="12"/>
        <end position="34"/>
    </location>
</feature>
<accession>A0A4C1SV18</accession>
<keyword evidence="1" id="KW-0812">Transmembrane</keyword>
<comment type="caution">
    <text evidence="2">The sequence shown here is derived from an EMBL/GenBank/DDBJ whole genome shotgun (WGS) entry which is preliminary data.</text>
</comment>
<dbReference type="Proteomes" id="UP000299102">
    <property type="component" value="Unassembled WGS sequence"/>
</dbReference>
<protein>
    <submittedName>
        <fullName evidence="2">Uncharacterized protein</fullName>
    </submittedName>
</protein>
<evidence type="ECO:0000313" key="3">
    <source>
        <dbReference type="Proteomes" id="UP000299102"/>
    </source>
</evidence>
<sequence>MSPPQRRWSRAVALFHRVIPVTMTVTVTMTVAFAGSSRTEPLKLASSLRSRPRRVGEFKGRRALRRVSQ</sequence>
<name>A0A4C1SV18_EUMVA</name>
<keyword evidence="3" id="KW-1185">Reference proteome</keyword>
<proteinExistence type="predicted"/>
<keyword evidence="1" id="KW-0472">Membrane</keyword>
<organism evidence="2 3">
    <name type="scientific">Eumeta variegata</name>
    <name type="common">Bagworm moth</name>
    <name type="synonym">Eumeta japonica</name>
    <dbReference type="NCBI Taxonomy" id="151549"/>
    <lineage>
        <taxon>Eukaryota</taxon>
        <taxon>Metazoa</taxon>
        <taxon>Ecdysozoa</taxon>
        <taxon>Arthropoda</taxon>
        <taxon>Hexapoda</taxon>
        <taxon>Insecta</taxon>
        <taxon>Pterygota</taxon>
        <taxon>Neoptera</taxon>
        <taxon>Endopterygota</taxon>
        <taxon>Lepidoptera</taxon>
        <taxon>Glossata</taxon>
        <taxon>Ditrysia</taxon>
        <taxon>Tineoidea</taxon>
        <taxon>Psychidae</taxon>
        <taxon>Oiketicinae</taxon>
        <taxon>Eumeta</taxon>
    </lineage>
</organism>
<evidence type="ECO:0000256" key="1">
    <source>
        <dbReference type="SAM" id="Phobius"/>
    </source>
</evidence>